<evidence type="ECO:0000313" key="2">
    <source>
        <dbReference type="Proteomes" id="UP000075391"/>
    </source>
</evidence>
<dbReference type="AlphaFoldDB" id="A0A150WU07"/>
<sequence length="115" mass="12723">MAALINKTTNQTLVPDLKVAKTFWSRGKGLLGRASLPQEEALWILRCNSIHTFFMQFSIDCVFVDKNLKVKAIYEDVRPGRLVFPVWGASSVIEMSAGSVSKMKVSVGDQLYVGA</sequence>
<dbReference type="Pfam" id="PF02643">
    <property type="entry name" value="DUF192"/>
    <property type="match status" value="1"/>
</dbReference>
<comment type="caution">
    <text evidence="1">The sequence shown here is derived from an EMBL/GenBank/DDBJ whole genome shotgun (WGS) entry which is preliminary data.</text>
</comment>
<protein>
    <recommendedName>
        <fullName evidence="3">Secreted protein</fullName>
    </recommendedName>
</protein>
<dbReference type="PANTHER" id="PTHR37953">
    <property type="entry name" value="UPF0127 PROTEIN MJ1496"/>
    <property type="match status" value="1"/>
</dbReference>
<dbReference type="Proteomes" id="UP000075391">
    <property type="component" value="Unassembled WGS sequence"/>
</dbReference>
<evidence type="ECO:0000313" key="1">
    <source>
        <dbReference type="EMBL" id="KYG67700.1"/>
    </source>
</evidence>
<reference evidence="1 2" key="1">
    <citation type="submission" date="2016-03" db="EMBL/GenBank/DDBJ databases">
        <authorList>
            <person name="Ploux O."/>
        </authorList>
    </citation>
    <scope>NUCLEOTIDE SEQUENCE [LARGE SCALE GENOMIC DNA]</scope>
    <source>
        <strain evidence="1 2">BER2</strain>
    </source>
</reference>
<dbReference type="PANTHER" id="PTHR37953:SF1">
    <property type="entry name" value="UPF0127 PROTEIN MJ1496"/>
    <property type="match status" value="1"/>
</dbReference>
<organism evidence="1 2">
    <name type="scientific">Bdellovibrio bacteriovorus</name>
    <dbReference type="NCBI Taxonomy" id="959"/>
    <lineage>
        <taxon>Bacteria</taxon>
        <taxon>Pseudomonadati</taxon>
        <taxon>Bdellovibrionota</taxon>
        <taxon>Bdellovibrionia</taxon>
        <taxon>Bdellovibrionales</taxon>
        <taxon>Pseudobdellovibrionaceae</taxon>
        <taxon>Bdellovibrio</taxon>
    </lineage>
</organism>
<dbReference type="InterPro" id="IPR038695">
    <property type="entry name" value="Saro_0823-like_sf"/>
</dbReference>
<dbReference type="OrthoDB" id="5295504at2"/>
<gene>
    <name evidence="1" type="ORF">AZI85_16860</name>
</gene>
<dbReference type="EMBL" id="LUKF01000007">
    <property type="protein sequence ID" value="KYG67700.1"/>
    <property type="molecule type" value="Genomic_DNA"/>
</dbReference>
<dbReference type="Gene3D" id="2.60.120.1140">
    <property type="entry name" value="Protein of unknown function DUF192"/>
    <property type="match status" value="1"/>
</dbReference>
<name>A0A150WU07_BDEBC</name>
<proteinExistence type="predicted"/>
<accession>A0A150WU07</accession>
<evidence type="ECO:0008006" key="3">
    <source>
        <dbReference type="Google" id="ProtNLM"/>
    </source>
</evidence>
<dbReference type="InterPro" id="IPR003795">
    <property type="entry name" value="DUF192"/>
</dbReference>